<feature type="compositionally biased region" description="Basic and acidic residues" evidence="1">
    <location>
        <begin position="64"/>
        <end position="78"/>
    </location>
</feature>
<reference evidence="2" key="1">
    <citation type="submission" date="2023-08" db="EMBL/GenBank/DDBJ databases">
        <authorList>
            <person name="Audoor S."/>
            <person name="Bilcke G."/>
        </authorList>
    </citation>
    <scope>NUCLEOTIDE SEQUENCE</scope>
</reference>
<dbReference type="EMBL" id="CAKOGP040000224">
    <property type="protein sequence ID" value="CAJ1932525.1"/>
    <property type="molecule type" value="Genomic_DNA"/>
</dbReference>
<keyword evidence="3" id="KW-1185">Reference proteome</keyword>
<feature type="region of interest" description="Disordered" evidence="1">
    <location>
        <begin position="191"/>
        <end position="482"/>
    </location>
</feature>
<sequence length="482" mass="52942">MSDWSTLPPPEISAKQCQKLTDKYFEKGVPLAGRPMMIPFTKQAFLMGELQPVTTRNSESGNRTIEHVQVRPGKEKKLQILSTNDAKQWLLKKAQPALTKPPVTAPVTQKPTQSSTFAKQTQSQTSNNTSASPSSSKRSIPQSKSQQAAAPIPFHPTMVEIHEEFNEDGTQTKGDVVNVSSEFQALMDKIGQGDTMSFPQGTDMSGETKEEQPENGSDEEMITIDYDDTPQKQLSDPEYDQLAQRLDELARLEESENQRLQEGTSNSKLKAQRAAGNKKKNSSGSGGWNKGFLNQPKKNKSAQKRATTRTQSNSTKNSQSSGQAAAGTSSKSEVLPIPTSPESQIPQSTPAAETTPLPPATTGGVAFDLSQNQVQEIPSLPGTRPLPPRNNVSMPPNQAEPTVDETTRIMNSTAFSGVVQERPTVSVAPEGEQIQETNTIQERSAPPQSKFRRRRQQQQQMQQKPQDQSKKKLSRFAQERMG</sequence>
<name>A0AAD2CES1_9STRA</name>
<dbReference type="Proteomes" id="UP001295423">
    <property type="component" value="Unassembled WGS sequence"/>
</dbReference>
<evidence type="ECO:0000256" key="1">
    <source>
        <dbReference type="SAM" id="MobiDB-lite"/>
    </source>
</evidence>
<feature type="compositionally biased region" description="Basic residues" evidence="1">
    <location>
        <begin position="297"/>
        <end position="307"/>
    </location>
</feature>
<feature type="compositionally biased region" description="Low complexity" evidence="1">
    <location>
        <begin position="308"/>
        <end position="332"/>
    </location>
</feature>
<comment type="caution">
    <text evidence="2">The sequence shown here is derived from an EMBL/GenBank/DDBJ whole genome shotgun (WGS) entry which is preliminary data.</text>
</comment>
<proteinExistence type="predicted"/>
<gene>
    <name evidence="2" type="ORF">CYCCA115_LOCUS2880</name>
</gene>
<feature type="compositionally biased region" description="Polar residues" evidence="1">
    <location>
        <begin position="390"/>
        <end position="400"/>
    </location>
</feature>
<accession>A0AAD2CES1</accession>
<feature type="region of interest" description="Disordered" evidence="1">
    <location>
        <begin position="53"/>
        <end position="79"/>
    </location>
</feature>
<feature type="compositionally biased region" description="Low complexity" evidence="1">
    <location>
        <begin position="118"/>
        <end position="147"/>
    </location>
</feature>
<feature type="compositionally biased region" description="Low complexity" evidence="1">
    <location>
        <begin position="457"/>
        <end position="466"/>
    </location>
</feature>
<protein>
    <submittedName>
        <fullName evidence="2">Uncharacterized protein</fullName>
    </submittedName>
</protein>
<feature type="region of interest" description="Disordered" evidence="1">
    <location>
        <begin position="95"/>
        <end position="149"/>
    </location>
</feature>
<feature type="compositionally biased region" description="Polar residues" evidence="1">
    <location>
        <begin position="194"/>
        <end position="205"/>
    </location>
</feature>
<feature type="compositionally biased region" description="Polar residues" evidence="1">
    <location>
        <begin position="260"/>
        <end position="269"/>
    </location>
</feature>
<feature type="compositionally biased region" description="Basic and acidic residues" evidence="1">
    <location>
        <begin position="245"/>
        <end position="259"/>
    </location>
</feature>
<dbReference type="AlphaFoldDB" id="A0AAD2CES1"/>
<evidence type="ECO:0000313" key="3">
    <source>
        <dbReference type="Proteomes" id="UP001295423"/>
    </source>
</evidence>
<organism evidence="2 3">
    <name type="scientific">Cylindrotheca closterium</name>
    <dbReference type="NCBI Taxonomy" id="2856"/>
    <lineage>
        <taxon>Eukaryota</taxon>
        <taxon>Sar</taxon>
        <taxon>Stramenopiles</taxon>
        <taxon>Ochrophyta</taxon>
        <taxon>Bacillariophyta</taxon>
        <taxon>Bacillariophyceae</taxon>
        <taxon>Bacillariophycidae</taxon>
        <taxon>Bacillariales</taxon>
        <taxon>Bacillariaceae</taxon>
        <taxon>Cylindrotheca</taxon>
    </lineage>
</organism>
<feature type="compositionally biased region" description="Polar residues" evidence="1">
    <location>
        <begin position="53"/>
        <end position="63"/>
    </location>
</feature>
<feature type="compositionally biased region" description="Polar residues" evidence="1">
    <location>
        <begin position="106"/>
        <end position="117"/>
    </location>
</feature>
<evidence type="ECO:0000313" key="2">
    <source>
        <dbReference type="EMBL" id="CAJ1932525.1"/>
    </source>
</evidence>
<feature type="compositionally biased region" description="Acidic residues" evidence="1">
    <location>
        <begin position="216"/>
        <end position="228"/>
    </location>
</feature>